<evidence type="ECO:0000313" key="1">
    <source>
        <dbReference type="EMBL" id="KAK1744216.1"/>
    </source>
</evidence>
<keyword evidence="2" id="KW-1185">Reference proteome</keyword>
<proteinExistence type="predicted"/>
<protein>
    <submittedName>
        <fullName evidence="1">Uncharacterized protein</fullName>
    </submittedName>
</protein>
<comment type="caution">
    <text evidence="1">The sequence shown here is derived from an EMBL/GenBank/DDBJ whole genome shotgun (WGS) entry which is preliminary data.</text>
</comment>
<dbReference type="AlphaFoldDB" id="A0AAD8YD12"/>
<reference evidence="1" key="1">
    <citation type="submission" date="2023-06" db="EMBL/GenBank/DDBJ databases">
        <title>Survivors Of The Sea: Transcriptome response of Skeletonema marinoi to long-term dormancy.</title>
        <authorList>
            <person name="Pinder M.I.M."/>
            <person name="Kourtchenko O."/>
            <person name="Robertson E.K."/>
            <person name="Larsson T."/>
            <person name="Maumus F."/>
            <person name="Osuna-Cruz C.M."/>
            <person name="Vancaester E."/>
            <person name="Stenow R."/>
            <person name="Vandepoele K."/>
            <person name="Ploug H."/>
            <person name="Bruchert V."/>
            <person name="Godhe A."/>
            <person name="Topel M."/>
        </authorList>
    </citation>
    <scope>NUCLEOTIDE SEQUENCE</scope>
    <source>
        <strain evidence="1">R05AC</strain>
    </source>
</reference>
<organism evidence="1 2">
    <name type="scientific">Skeletonema marinoi</name>
    <dbReference type="NCBI Taxonomy" id="267567"/>
    <lineage>
        <taxon>Eukaryota</taxon>
        <taxon>Sar</taxon>
        <taxon>Stramenopiles</taxon>
        <taxon>Ochrophyta</taxon>
        <taxon>Bacillariophyta</taxon>
        <taxon>Coscinodiscophyceae</taxon>
        <taxon>Thalassiosirophycidae</taxon>
        <taxon>Thalassiosirales</taxon>
        <taxon>Skeletonemataceae</taxon>
        <taxon>Skeletonema</taxon>
        <taxon>Skeletonema marinoi-dohrnii complex</taxon>
    </lineage>
</organism>
<sequence length="158" mass="18054">MFHSTGQCRIKVVAVITDDDDDEKAECIINLRSEEEDDDLAQFLEHDFDPQKIDYFDVIELETCKAIDLKKELVEIQGDQVLTDSDVKVVFVAISETDFLDGTCQEELDKLQYTLEGLRCSDIEEFEDFITIAVDSSNECKANEMKEAVLEENAQLKE</sequence>
<accession>A0AAD8YD12</accession>
<gene>
    <name evidence="1" type="ORF">QTG54_004749</name>
</gene>
<dbReference type="Proteomes" id="UP001224775">
    <property type="component" value="Unassembled WGS sequence"/>
</dbReference>
<evidence type="ECO:0000313" key="2">
    <source>
        <dbReference type="Proteomes" id="UP001224775"/>
    </source>
</evidence>
<name>A0AAD8YD12_9STRA</name>
<dbReference type="EMBL" id="JATAAI010000007">
    <property type="protein sequence ID" value="KAK1744216.1"/>
    <property type="molecule type" value="Genomic_DNA"/>
</dbReference>